<evidence type="ECO:0000313" key="4">
    <source>
        <dbReference type="Proteomes" id="UP000824160"/>
    </source>
</evidence>
<accession>A0A9D1H9K1</accession>
<dbReference type="GO" id="GO:0008777">
    <property type="term" value="F:acetylornithine deacetylase activity"/>
    <property type="evidence" value="ECO:0007669"/>
    <property type="project" value="TreeGrafter"/>
</dbReference>
<sequence length="320" mass="34546">MADLEWFLAHHEVSPFSIIADSNYPVCYGEKGIITAAFTGAPLSNAVESLSGGSAPNVVPSQAAALLRLDSLSDEARQLLSGETADGDILKLEATGSGGHTAFPQNSVNALDKLFCRLLGDKILPESDAAVLDFFARISSSCFGEALNIAQQDEMSGQLTCVASMLSMQGRQPVLTVNIRYPVTADGNEICRRLTQAGESAGCTVNVDRLDPAHYFPRNHPAVDILTDVYRQITGDERAPFVLPGGTYSRKLHRSISFGMGFSGGEHPDKKGFFRKGHGGAHGPDECTVIAELLVSIEIYAEGLMAIDHLDWEDDQFWRK</sequence>
<keyword evidence="2" id="KW-0378">Hydrolase</keyword>
<dbReference type="SUPFAM" id="SSF55031">
    <property type="entry name" value="Bacterial exopeptidase dimerisation domain"/>
    <property type="match status" value="1"/>
</dbReference>
<dbReference type="Gene3D" id="3.30.70.360">
    <property type="match status" value="2"/>
</dbReference>
<comment type="caution">
    <text evidence="3">The sequence shown here is derived from an EMBL/GenBank/DDBJ whole genome shotgun (WGS) entry which is preliminary data.</text>
</comment>
<dbReference type="Proteomes" id="UP000824160">
    <property type="component" value="Unassembled WGS sequence"/>
</dbReference>
<dbReference type="PANTHER" id="PTHR43808">
    <property type="entry name" value="ACETYLORNITHINE DEACETYLASE"/>
    <property type="match status" value="1"/>
</dbReference>
<gene>
    <name evidence="3" type="ORF">IAC43_08100</name>
</gene>
<proteinExistence type="predicted"/>
<keyword evidence="1" id="KW-0479">Metal-binding</keyword>
<dbReference type="InterPro" id="IPR036264">
    <property type="entry name" value="Bact_exopeptidase_dim_dom"/>
</dbReference>
<dbReference type="InterPro" id="IPR050072">
    <property type="entry name" value="Peptidase_M20A"/>
</dbReference>
<dbReference type="Gene3D" id="3.40.630.10">
    <property type="entry name" value="Zn peptidases"/>
    <property type="match status" value="1"/>
</dbReference>
<name>A0A9D1H9K1_9FIRM</name>
<dbReference type="EMBL" id="DVLW01000223">
    <property type="protein sequence ID" value="HIT95134.1"/>
    <property type="molecule type" value="Genomic_DNA"/>
</dbReference>
<protein>
    <recommendedName>
        <fullName evidence="5">Peptidase M20 dimerisation domain-containing protein</fullName>
    </recommendedName>
</protein>
<evidence type="ECO:0008006" key="5">
    <source>
        <dbReference type="Google" id="ProtNLM"/>
    </source>
</evidence>
<dbReference type="PANTHER" id="PTHR43808:SF31">
    <property type="entry name" value="N-ACETYL-L-CITRULLINE DEACETYLASE"/>
    <property type="match status" value="1"/>
</dbReference>
<reference evidence="3" key="1">
    <citation type="submission" date="2020-10" db="EMBL/GenBank/DDBJ databases">
        <authorList>
            <person name="Gilroy R."/>
        </authorList>
    </citation>
    <scope>NUCLEOTIDE SEQUENCE</scope>
    <source>
        <strain evidence="3">ChiBcec7-5410</strain>
    </source>
</reference>
<evidence type="ECO:0000256" key="2">
    <source>
        <dbReference type="ARBA" id="ARBA00022801"/>
    </source>
</evidence>
<evidence type="ECO:0000256" key="1">
    <source>
        <dbReference type="ARBA" id="ARBA00022723"/>
    </source>
</evidence>
<organism evidence="3 4">
    <name type="scientific">Candidatus Faecivivens stercoripullorum</name>
    <dbReference type="NCBI Taxonomy" id="2840805"/>
    <lineage>
        <taxon>Bacteria</taxon>
        <taxon>Bacillati</taxon>
        <taxon>Bacillota</taxon>
        <taxon>Clostridia</taxon>
        <taxon>Eubacteriales</taxon>
        <taxon>Oscillospiraceae</taxon>
        <taxon>Oscillospiraceae incertae sedis</taxon>
        <taxon>Candidatus Faecivivens</taxon>
    </lineage>
</organism>
<dbReference type="AlphaFoldDB" id="A0A9D1H9K1"/>
<dbReference type="SUPFAM" id="SSF53187">
    <property type="entry name" value="Zn-dependent exopeptidases"/>
    <property type="match status" value="1"/>
</dbReference>
<reference evidence="3" key="2">
    <citation type="journal article" date="2021" name="PeerJ">
        <title>Extensive microbial diversity within the chicken gut microbiome revealed by metagenomics and culture.</title>
        <authorList>
            <person name="Gilroy R."/>
            <person name="Ravi A."/>
            <person name="Getino M."/>
            <person name="Pursley I."/>
            <person name="Horton D.L."/>
            <person name="Alikhan N.F."/>
            <person name="Baker D."/>
            <person name="Gharbi K."/>
            <person name="Hall N."/>
            <person name="Watson M."/>
            <person name="Adriaenssens E.M."/>
            <person name="Foster-Nyarko E."/>
            <person name="Jarju S."/>
            <person name="Secka A."/>
            <person name="Antonio M."/>
            <person name="Oren A."/>
            <person name="Chaudhuri R.R."/>
            <person name="La Ragione R."/>
            <person name="Hildebrand F."/>
            <person name="Pallen M.J."/>
        </authorList>
    </citation>
    <scope>NUCLEOTIDE SEQUENCE</scope>
    <source>
        <strain evidence="3">ChiBcec7-5410</strain>
    </source>
</reference>
<evidence type="ECO:0000313" key="3">
    <source>
        <dbReference type="EMBL" id="HIT95134.1"/>
    </source>
</evidence>
<dbReference type="GO" id="GO:0006526">
    <property type="term" value="P:L-arginine biosynthetic process"/>
    <property type="evidence" value="ECO:0007669"/>
    <property type="project" value="TreeGrafter"/>
</dbReference>